<keyword evidence="1" id="KW-1133">Transmembrane helix</keyword>
<feature type="transmembrane region" description="Helical" evidence="1">
    <location>
        <begin position="29"/>
        <end position="46"/>
    </location>
</feature>
<sequence length="63" mass="7005">MKDSLALLATAIVMSFFAWLFWSSLGQDASTVLGTLMLVLLSIENYRLRRQVRALLASKSAKT</sequence>
<accession>A0A0Q0JCY8</accession>
<dbReference type="AlphaFoldDB" id="A0A0Q0JCY8"/>
<keyword evidence="1" id="KW-0812">Transmembrane</keyword>
<organism evidence="2 3">
    <name type="scientific">Pseudomonas syringae pv. viburni</name>
    <dbReference type="NCBI Taxonomy" id="251703"/>
    <lineage>
        <taxon>Bacteria</taxon>
        <taxon>Pseudomonadati</taxon>
        <taxon>Pseudomonadota</taxon>
        <taxon>Gammaproteobacteria</taxon>
        <taxon>Pseudomonadales</taxon>
        <taxon>Pseudomonadaceae</taxon>
        <taxon>Pseudomonas</taxon>
    </lineage>
</organism>
<protein>
    <submittedName>
        <fullName evidence="2">Uncharacterized protein</fullName>
    </submittedName>
</protein>
<reference evidence="2 3" key="1">
    <citation type="submission" date="2015-09" db="EMBL/GenBank/DDBJ databases">
        <title>Genome announcement of multiple Pseudomonas syringae strains.</title>
        <authorList>
            <person name="Thakur S."/>
            <person name="Wang P.W."/>
            <person name="Gong Y."/>
            <person name="Weir B.S."/>
            <person name="Guttman D.S."/>
        </authorList>
    </citation>
    <scope>NUCLEOTIDE SEQUENCE [LARGE SCALE GENOMIC DNA]</scope>
    <source>
        <strain evidence="2 3">ICMP3963</strain>
    </source>
</reference>
<dbReference type="RefSeq" id="WP_024676274.1">
    <property type="nucleotide sequence ID" value="NZ_JYHK01000030.1"/>
</dbReference>
<gene>
    <name evidence="2" type="ORF">ALO40_05644</name>
</gene>
<comment type="caution">
    <text evidence="2">The sequence shown here is derived from an EMBL/GenBank/DDBJ whole genome shotgun (WGS) entry which is preliminary data.</text>
</comment>
<dbReference type="EMBL" id="LJRR01000320">
    <property type="protein sequence ID" value="KPZ12332.1"/>
    <property type="molecule type" value="Genomic_DNA"/>
</dbReference>
<evidence type="ECO:0000313" key="2">
    <source>
        <dbReference type="EMBL" id="KPZ12332.1"/>
    </source>
</evidence>
<evidence type="ECO:0000256" key="1">
    <source>
        <dbReference type="SAM" id="Phobius"/>
    </source>
</evidence>
<dbReference type="Proteomes" id="UP000050317">
    <property type="component" value="Unassembled WGS sequence"/>
</dbReference>
<dbReference type="PATRIC" id="fig|251703.9.peg.5679"/>
<evidence type="ECO:0000313" key="3">
    <source>
        <dbReference type="Proteomes" id="UP000050317"/>
    </source>
</evidence>
<keyword evidence="1" id="KW-0472">Membrane</keyword>
<name>A0A0Q0JCY8_9PSED</name>
<feature type="transmembrane region" description="Helical" evidence="1">
    <location>
        <begin position="5"/>
        <end position="23"/>
    </location>
</feature>
<proteinExistence type="predicted"/>